<keyword evidence="3" id="KW-1185">Reference proteome</keyword>
<comment type="caution">
    <text evidence="2">The sequence shown here is derived from an EMBL/GenBank/DDBJ whole genome shotgun (WGS) entry which is preliminary data.</text>
</comment>
<proteinExistence type="predicted"/>
<protein>
    <submittedName>
        <fullName evidence="2">Uncharacterized protein</fullName>
    </submittedName>
</protein>
<name>A0AAP0I085_9MAGN</name>
<reference evidence="2 3" key="1">
    <citation type="submission" date="2024-01" db="EMBL/GenBank/DDBJ databases">
        <title>Genome assemblies of Stephania.</title>
        <authorList>
            <person name="Yang L."/>
        </authorList>
    </citation>
    <scope>NUCLEOTIDE SEQUENCE [LARGE SCALE GENOMIC DNA]</scope>
    <source>
        <strain evidence="2">QJT</strain>
        <tissue evidence="2">Leaf</tissue>
    </source>
</reference>
<gene>
    <name evidence="2" type="ORF">Sjap_020184</name>
</gene>
<evidence type="ECO:0000313" key="3">
    <source>
        <dbReference type="Proteomes" id="UP001417504"/>
    </source>
</evidence>
<dbReference type="AlphaFoldDB" id="A0AAP0I085"/>
<dbReference type="Proteomes" id="UP001417504">
    <property type="component" value="Unassembled WGS sequence"/>
</dbReference>
<sequence length="222" mass="23700">MAAAGATIGWGTLPPLVNRGGRPSAVTLGHRRPTEREKLSSASSNKGIGDPGSVNPGAEVVLRLDEQASRHGTSLGIDFDWVAVLSCSEPLRGGDGAAVETSLENLLTGLIAICVGQLSADLGRSKTKGKQIERSAVGARDLASETFCERLDLRLTRLIRFTENRLGTCAGLGRAYPNALGIWGRHSWYQSLDMTQSKAIMIREEVGSELLRANHGRGGRRL</sequence>
<dbReference type="EMBL" id="JBBNAE010000008">
    <property type="protein sequence ID" value="KAK9102930.1"/>
    <property type="molecule type" value="Genomic_DNA"/>
</dbReference>
<feature type="region of interest" description="Disordered" evidence="1">
    <location>
        <begin position="21"/>
        <end position="55"/>
    </location>
</feature>
<evidence type="ECO:0000256" key="1">
    <source>
        <dbReference type="SAM" id="MobiDB-lite"/>
    </source>
</evidence>
<organism evidence="2 3">
    <name type="scientific">Stephania japonica</name>
    <dbReference type="NCBI Taxonomy" id="461633"/>
    <lineage>
        <taxon>Eukaryota</taxon>
        <taxon>Viridiplantae</taxon>
        <taxon>Streptophyta</taxon>
        <taxon>Embryophyta</taxon>
        <taxon>Tracheophyta</taxon>
        <taxon>Spermatophyta</taxon>
        <taxon>Magnoliopsida</taxon>
        <taxon>Ranunculales</taxon>
        <taxon>Menispermaceae</taxon>
        <taxon>Menispermoideae</taxon>
        <taxon>Cissampelideae</taxon>
        <taxon>Stephania</taxon>
    </lineage>
</organism>
<evidence type="ECO:0000313" key="2">
    <source>
        <dbReference type="EMBL" id="KAK9102930.1"/>
    </source>
</evidence>
<accession>A0AAP0I085</accession>